<evidence type="ECO:0000313" key="2">
    <source>
        <dbReference type="Proteomes" id="UP000014174"/>
    </source>
</evidence>
<keyword evidence="2" id="KW-1185">Reference proteome</keyword>
<name>R9GW99_9SPHI</name>
<protein>
    <recommendedName>
        <fullName evidence="3">Outer membrane protein beta-barrel domain-containing protein</fullName>
    </recommendedName>
</protein>
<evidence type="ECO:0000313" key="1">
    <source>
        <dbReference type="EMBL" id="EOR96092.1"/>
    </source>
</evidence>
<evidence type="ECO:0008006" key="3">
    <source>
        <dbReference type="Google" id="ProtNLM"/>
    </source>
</evidence>
<dbReference type="eggNOG" id="ENOG5032QYH">
    <property type="taxonomic scope" value="Bacteria"/>
</dbReference>
<dbReference type="Proteomes" id="UP000014174">
    <property type="component" value="Unassembled WGS sequence"/>
</dbReference>
<reference evidence="1 2" key="1">
    <citation type="journal article" date="2013" name="Genome Announc.">
        <title>Draft Genome Sequence of Arcticibacter svalbardensis Strain MN12-7T, a Member of the Family Sphingobacteriaceae Isolated from an Arctic Soil Sample.</title>
        <authorList>
            <person name="Shivaji S."/>
            <person name="Ara S."/>
            <person name="Prasad S."/>
            <person name="Manasa B.P."/>
            <person name="Begum Z."/>
            <person name="Singh A."/>
            <person name="Kumar Pinnaka A."/>
        </authorList>
    </citation>
    <scope>NUCLEOTIDE SEQUENCE [LARGE SCALE GENOMIC DNA]</scope>
    <source>
        <strain evidence="1 2">MN12-7</strain>
    </source>
</reference>
<organism evidence="1 2">
    <name type="scientific">Arcticibacter svalbardensis MN12-7</name>
    <dbReference type="NCBI Taxonomy" id="1150600"/>
    <lineage>
        <taxon>Bacteria</taxon>
        <taxon>Pseudomonadati</taxon>
        <taxon>Bacteroidota</taxon>
        <taxon>Sphingobacteriia</taxon>
        <taxon>Sphingobacteriales</taxon>
        <taxon>Sphingobacteriaceae</taxon>
        <taxon>Arcticibacter</taxon>
    </lineage>
</organism>
<comment type="caution">
    <text evidence="1">The sequence shown here is derived from an EMBL/GenBank/DDBJ whole genome shotgun (WGS) entry which is preliminary data.</text>
</comment>
<dbReference type="STRING" id="1150600.ADIARSV_0736"/>
<sequence>MIALILLAFPGITGHIFAQTVEKEETEKEQGYKITVAMGHAHVHEGIAEGDKKWLVMASWAMNVDYVLNSHWAVGLHNDLILEDFAVEEHLNNEDNMVLERSTPIATKVVGTYKPGKHLGFMLGAGEEFAKEENLFLSTAGLDYGWHLKRGWEVGAELSYDVKWKSYDTWILGFGVSKFIDGHRRHKHI</sequence>
<accession>R9GW99</accession>
<dbReference type="AlphaFoldDB" id="R9GW99"/>
<gene>
    <name evidence="1" type="ORF">ADIARSV_0736</name>
</gene>
<dbReference type="EMBL" id="AQPN01000024">
    <property type="protein sequence ID" value="EOR96092.1"/>
    <property type="molecule type" value="Genomic_DNA"/>
</dbReference>
<proteinExistence type="predicted"/>